<evidence type="ECO:0000256" key="5">
    <source>
        <dbReference type="SAM" id="MobiDB-lite"/>
    </source>
</evidence>
<reference evidence="7" key="1">
    <citation type="journal article" date="2022" name="G3 (Bethesda)">
        <title>High quality genome of the basidiomycete yeast Dioszegia hungarica PDD-24b-2 isolated from cloud water.</title>
        <authorList>
            <person name="Jarrige D."/>
            <person name="Haridas S."/>
            <person name="Bleykasten-Grosshans C."/>
            <person name="Joly M."/>
            <person name="Nadalig T."/>
            <person name="Sancelme M."/>
            <person name="Vuilleumier S."/>
            <person name="Grigoriev I.V."/>
            <person name="Amato P."/>
            <person name="Bringel F."/>
        </authorList>
    </citation>
    <scope>NUCLEOTIDE SEQUENCE</scope>
    <source>
        <strain evidence="7">PDD-24b-2</strain>
    </source>
</reference>
<dbReference type="GO" id="GO:0015165">
    <property type="term" value="F:pyrimidine nucleotide-sugar transmembrane transporter activity"/>
    <property type="evidence" value="ECO:0007669"/>
    <property type="project" value="InterPro"/>
</dbReference>
<proteinExistence type="predicted"/>
<dbReference type="InterPro" id="IPR007271">
    <property type="entry name" value="Nuc_sug_transpt"/>
</dbReference>
<feature type="transmembrane region" description="Helical" evidence="6">
    <location>
        <begin position="510"/>
        <end position="528"/>
    </location>
</feature>
<evidence type="ECO:0000256" key="6">
    <source>
        <dbReference type="SAM" id="Phobius"/>
    </source>
</evidence>
<feature type="region of interest" description="Disordered" evidence="5">
    <location>
        <begin position="1"/>
        <end position="121"/>
    </location>
</feature>
<feature type="compositionally biased region" description="Basic and acidic residues" evidence="5">
    <location>
        <begin position="42"/>
        <end position="65"/>
    </location>
</feature>
<dbReference type="PANTHER" id="PTHR10231">
    <property type="entry name" value="NUCLEOTIDE-SUGAR TRANSMEMBRANE TRANSPORTER"/>
    <property type="match status" value="1"/>
</dbReference>
<dbReference type="GeneID" id="77728261"/>
<dbReference type="GO" id="GO:0000139">
    <property type="term" value="C:Golgi membrane"/>
    <property type="evidence" value="ECO:0007669"/>
    <property type="project" value="InterPro"/>
</dbReference>
<organism evidence="7 8">
    <name type="scientific">Dioszegia hungarica</name>
    <dbReference type="NCBI Taxonomy" id="4972"/>
    <lineage>
        <taxon>Eukaryota</taxon>
        <taxon>Fungi</taxon>
        <taxon>Dikarya</taxon>
        <taxon>Basidiomycota</taxon>
        <taxon>Agaricomycotina</taxon>
        <taxon>Tremellomycetes</taxon>
        <taxon>Tremellales</taxon>
        <taxon>Bulleribasidiaceae</taxon>
        <taxon>Dioszegia</taxon>
    </lineage>
</organism>
<comment type="subcellular location">
    <subcellularLocation>
        <location evidence="1">Membrane</location>
        <topology evidence="1">Multi-pass membrane protein</topology>
    </subcellularLocation>
</comment>
<evidence type="ECO:0000313" key="8">
    <source>
        <dbReference type="Proteomes" id="UP001164286"/>
    </source>
</evidence>
<dbReference type="Pfam" id="PF04142">
    <property type="entry name" value="Nuc_sug_transp"/>
    <property type="match status" value="2"/>
</dbReference>
<dbReference type="EMBL" id="JAKWFO010000001">
    <property type="protein sequence ID" value="KAI9639336.1"/>
    <property type="molecule type" value="Genomic_DNA"/>
</dbReference>
<feature type="transmembrane region" description="Helical" evidence="6">
    <location>
        <begin position="534"/>
        <end position="552"/>
    </location>
</feature>
<feature type="transmembrane region" description="Helical" evidence="6">
    <location>
        <begin position="353"/>
        <end position="376"/>
    </location>
</feature>
<feature type="compositionally biased region" description="Polar residues" evidence="5">
    <location>
        <begin position="629"/>
        <end position="645"/>
    </location>
</feature>
<feature type="transmembrane region" description="Helical" evidence="6">
    <location>
        <begin position="439"/>
        <end position="459"/>
    </location>
</feature>
<keyword evidence="2 6" id="KW-0812">Transmembrane</keyword>
<keyword evidence="3 6" id="KW-1133">Transmembrane helix</keyword>
<dbReference type="InterPro" id="IPR037185">
    <property type="entry name" value="EmrE-like"/>
</dbReference>
<feature type="transmembrane region" description="Helical" evidence="6">
    <location>
        <begin position="183"/>
        <end position="203"/>
    </location>
</feature>
<dbReference type="Proteomes" id="UP001164286">
    <property type="component" value="Unassembled WGS sequence"/>
</dbReference>
<accession>A0AA38HFC8</accession>
<evidence type="ECO:0000256" key="1">
    <source>
        <dbReference type="ARBA" id="ARBA00004141"/>
    </source>
</evidence>
<feature type="transmembrane region" description="Helical" evidence="6">
    <location>
        <begin position="479"/>
        <end position="503"/>
    </location>
</feature>
<dbReference type="RefSeq" id="XP_052949113.1">
    <property type="nucleotide sequence ID" value="XM_053089056.1"/>
</dbReference>
<evidence type="ECO:0000256" key="3">
    <source>
        <dbReference type="ARBA" id="ARBA00022989"/>
    </source>
</evidence>
<keyword evidence="8" id="KW-1185">Reference proteome</keyword>
<comment type="caution">
    <text evidence="7">The sequence shown here is derived from an EMBL/GenBank/DDBJ whole genome shotgun (WGS) entry which is preliminary data.</text>
</comment>
<feature type="region of interest" description="Disordered" evidence="5">
    <location>
        <begin position="244"/>
        <end position="266"/>
    </location>
</feature>
<keyword evidence="4 6" id="KW-0472">Membrane</keyword>
<feature type="region of interest" description="Disordered" evidence="5">
    <location>
        <begin position="629"/>
        <end position="652"/>
    </location>
</feature>
<evidence type="ECO:0000256" key="2">
    <source>
        <dbReference type="ARBA" id="ARBA00022692"/>
    </source>
</evidence>
<feature type="compositionally biased region" description="Gly residues" evidence="5">
    <location>
        <begin position="67"/>
        <end position="79"/>
    </location>
</feature>
<name>A0AA38HFC8_9TREE</name>
<feature type="compositionally biased region" description="Polar residues" evidence="5">
    <location>
        <begin position="1"/>
        <end position="10"/>
    </location>
</feature>
<sequence>MAVSQPSSPGGSVRRASTRRTMDLRGDGAGSSSSSGYGGKEAAGRRVSDDDGLIMRERGERDEGSVGRAGGVDVHGGGTRPKRRLSSLPSLPHPYHSSTPDYRALSTSSPPSSPGRYGQTKNPTYQILANGIGLQTQSPYTYPSAGHSHQRMAEKMEERAAVAATREAKEGGSPRLFGIELKWISLLTLALQNAFLTIIMHYSRITASPNKTYSAASAVLLNELLKGSISIIIALRNIDKTMSAPSSHPLTSEKDASHPHSLRAPTTRPSVLASRFSLLYPSRLRALRDALFSRDCIQLSIPAILYVIQNNLQYTAASNLDVATFQVTYQMKILTTAAFSVVMLRRRLSRIKWLALFLLAIGVGIVQIQSSSAPSASHSDASEVLSTIHTMSPLKGFLAVTAACMTSGLAGVYFELLLKPSSPSTTSTSGSGNVQPDLWIRNTQLSLFSLIPAILPILFNGTSDGLGPIGRLMAAFANFNGWAIGTVLTQTFGGLITAIVIRYSDNIMKGFATSLSIIISFLASVVLFNYPITFAFVLGSSVVLAATCLYNMPSSPSPTTRREMALPPGSPIRTSAPILGEPEKPSRASSFASLLGIGQSRAPSRAPSGENLRQMGSLSNLSPAYTTYGNGNTQVGGMHSQQSSLGGNGNHIDGVSVGNGDAGVWARIGFGAVGEERKPECGE</sequence>
<gene>
    <name evidence="7" type="ORF">MKK02DRAFT_35009</name>
</gene>
<dbReference type="AlphaFoldDB" id="A0AA38HFC8"/>
<feature type="compositionally biased region" description="Low complexity" evidence="5">
    <location>
        <begin position="86"/>
        <end position="100"/>
    </location>
</feature>
<evidence type="ECO:0000256" key="4">
    <source>
        <dbReference type="ARBA" id="ARBA00023136"/>
    </source>
</evidence>
<protein>
    <submittedName>
        <fullName evidence="7">UGT1</fullName>
    </submittedName>
</protein>
<evidence type="ECO:0000313" key="7">
    <source>
        <dbReference type="EMBL" id="KAI9639336.1"/>
    </source>
</evidence>
<dbReference type="NCBIfam" id="TIGR00803">
    <property type="entry name" value="nst"/>
    <property type="match status" value="1"/>
</dbReference>
<feature type="transmembrane region" description="Helical" evidence="6">
    <location>
        <begin position="396"/>
        <end position="418"/>
    </location>
</feature>
<dbReference type="SUPFAM" id="SSF103481">
    <property type="entry name" value="Multidrug resistance efflux transporter EmrE"/>
    <property type="match status" value="1"/>
</dbReference>